<evidence type="ECO:0000313" key="4">
    <source>
        <dbReference type="Proteomes" id="UP000510938"/>
    </source>
</evidence>
<dbReference type="InterPro" id="IPR010656">
    <property type="entry name" value="DctM"/>
</dbReference>
<keyword evidence="1" id="KW-1003">Cell membrane</keyword>
<dbReference type="GO" id="GO:0022857">
    <property type="term" value="F:transmembrane transporter activity"/>
    <property type="evidence" value="ECO:0007669"/>
    <property type="project" value="UniProtKB-UniRule"/>
</dbReference>
<protein>
    <submittedName>
        <fullName evidence="3">TRAP transporter large permease subunit</fullName>
    </submittedName>
</protein>
<keyword evidence="1" id="KW-0472">Membrane</keyword>
<gene>
    <name evidence="3" type="ORF">O998_05325</name>
</gene>
<comment type="function">
    <text evidence="1">Part of the tripartite ATP-independent periplasmic (TRAP) transport system.</text>
</comment>
<accession>A0A7H9E191</accession>
<comment type="subcellular location">
    <subcellularLocation>
        <location evidence="1">Cell inner membrane</location>
        <topology evidence="1">Multi-pass membrane protein</topology>
    </subcellularLocation>
</comment>
<dbReference type="PANTHER" id="PTHR43849">
    <property type="entry name" value="BLL3936 PROTEIN"/>
    <property type="match status" value="1"/>
</dbReference>
<dbReference type="AlphaFoldDB" id="A0A7H9E191"/>
<name>A0A7H9E191_ANAPH</name>
<organism evidence="3 4">
    <name type="scientific">Anaplasma phagocytophilum str. Norway variant1</name>
    <dbReference type="NCBI Taxonomy" id="1392506"/>
    <lineage>
        <taxon>Bacteria</taxon>
        <taxon>Pseudomonadati</taxon>
        <taxon>Pseudomonadota</taxon>
        <taxon>Alphaproteobacteria</taxon>
        <taxon>Rickettsiales</taxon>
        <taxon>Anaplasmataceae</taxon>
        <taxon>Anaplasma</taxon>
        <taxon>phagocytophilum group</taxon>
    </lineage>
</organism>
<reference evidence="3 4" key="1">
    <citation type="submission" date="2019-12" db="EMBL/GenBank/DDBJ databases">
        <title>A sheep strain of Anaplasma phagocytophilum contains multiple genomes.</title>
        <authorList>
            <person name="Barbet A.F."/>
            <person name="Crosby F.L."/>
            <person name="Eskeland S."/>
            <person name="Stuen S."/>
            <person name="Granquist E.G."/>
            <person name="Munderloh U.G."/>
        </authorList>
    </citation>
    <scope>NUCLEOTIDE SEQUENCE [LARGE SCALE GENOMIC DNA]</scope>
    <source>
        <strain evidence="3 4">Norway Variant 1</strain>
    </source>
</reference>
<evidence type="ECO:0000313" key="3">
    <source>
        <dbReference type="EMBL" id="QLL67106.1"/>
    </source>
</evidence>
<evidence type="ECO:0000259" key="2">
    <source>
        <dbReference type="Pfam" id="PF06808"/>
    </source>
</evidence>
<evidence type="ECO:0000256" key="1">
    <source>
        <dbReference type="RuleBase" id="RU369079"/>
    </source>
</evidence>
<dbReference type="Proteomes" id="UP000510938">
    <property type="component" value="Chromosome"/>
</dbReference>
<dbReference type="PANTHER" id="PTHR43849:SF2">
    <property type="entry name" value="BLL3936 PROTEIN"/>
    <property type="match status" value="1"/>
</dbReference>
<dbReference type="EMBL" id="CP046639">
    <property type="protein sequence ID" value="QLL67106.1"/>
    <property type="molecule type" value="Genomic_DNA"/>
</dbReference>
<dbReference type="GO" id="GO:0005886">
    <property type="term" value="C:plasma membrane"/>
    <property type="evidence" value="ECO:0007669"/>
    <property type="project" value="UniProtKB-SubCell"/>
</dbReference>
<sequence length="51" mass="5326">MGMMSGSSVANTITVGSFTIPLMKKMGMTPEKAAAIDAYKTPDSNVRVSVC</sequence>
<dbReference type="Pfam" id="PF06808">
    <property type="entry name" value="DctM"/>
    <property type="match status" value="1"/>
</dbReference>
<keyword evidence="1" id="KW-0813">Transport</keyword>
<feature type="domain" description="TRAP C4-dicarboxylate transport system permease DctM subunit" evidence="2">
    <location>
        <begin position="1"/>
        <end position="38"/>
    </location>
</feature>
<proteinExistence type="predicted"/>
<keyword evidence="1" id="KW-0997">Cell inner membrane</keyword>